<evidence type="ECO:0000313" key="1">
    <source>
        <dbReference type="EMBL" id="MFG3818924.1"/>
    </source>
</evidence>
<dbReference type="EMBL" id="JAZAQF010000086">
    <property type="protein sequence ID" value="MFG3818924.1"/>
    <property type="molecule type" value="Genomic_DNA"/>
</dbReference>
<reference evidence="2" key="1">
    <citation type="journal article" date="2024" name="Algal Res.">
        <title>Biochemical, toxicological and genomic investigation of a high-biomass producing Limnothrix strain isolated from Italian shallow drinking water reservoir.</title>
        <authorList>
            <person name="Simonazzi M."/>
            <person name="Shishido T.K."/>
            <person name="Delbaje E."/>
            <person name="Wahlsten M."/>
            <person name="Fewer D.P."/>
            <person name="Sivonen K."/>
            <person name="Pezzolesi L."/>
            <person name="Pistocchi R."/>
        </authorList>
    </citation>
    <scope>NUCLEOTIDE SEQUENCE [LARGE SCALE GENOMIC DNA]</scope>
    <source>
        <strain evidence="2">LRLZ20PSL1</strain>
    </source>
</reference>
<name>A0ABW7CCQ0_9CYAN</name>
<organism evidence="1 2">
    <name type="scientific">Limnothrix redekei LRLZ20PSL1</name>
    <dbReference type="NCBI Taxonomy" id="3112953"/>
    <lineage>
        <taxon>Bacteria</taxon>
        <taxon>Bacillati</taxon>
        <taxon>Cyanobacteriota</taxon>
        <taxon>Cyanophyceae</taxon>
        <taxon>Pseudanabaenales</taxon>
        <taxon>Pseudanabaenaceae</taxon>
        <taxon>Limnothrix</taxon>
    </lineage>
</organism>
<dbReference type="Proteomes" id="UP001604335">
    <property type="component" value="Unassembled WGS sequence"/>
</dbReference>
<protein>
    <submittedName>
        <fullName evidence="1">Uncharacterized protein</fullName>
    </submittedName>
</protein>
<evidence type="ECO:0000313" key="2">
    <source>
        <dbReference type="Proteomes" id="UP001604335"/>
    </source>
</evidence>
<accession>A0ABW7CCQ0</accession>
<keyword evidence="2" id="KW-1185">Reference proteome</keyword>
<gene>
    <name evidence="1" type="ORF">VPK24_14865</name>
</gene>
<proteinExistence type="predicted"/>
<sequence length="51" mass="5915">MIAWRSFGDGQTRGTGPFERAAQCQNIHGQEFDDWEFKSIAKLRKLVREVC</sequence>
<comment type="caution">
    <text evidence="1">The sequence shown here is derived from an EMBL/GenBank/DDBJ whole genome shotgun (WGS) entry which is preliminary data.</text>
</comment>
<dbReference type="RefSeq" id="WP_393014550.1">
    <property type="nucleotide sequence ID" value="NZ_JAZAQF010000086.1"/>
</dbReference>